<proteinExistence type="predicted"/>
<dbReference type="PANTHER" id="PTHR32448">
    <property type="entry name" value="OS08G0158400 PROTEIN"/>
    <property type="match status" value="1"/>
</dbReference>
<dbReference type="AlphaFoldDB" id="A0AAD7PVB2"/>
<dbReference type="Gene3D" id="3.40.462.20">
    <property type="match status" value="1"/>
</dbReference>
<evidence type="ECO:0000313" key="2">
    <source>
        <dbReference type="EMBL" id="KAJ7969178.1"/>
    </source>
</evidence>
<evidence type="ECO:0000313" key="3">
    <source>
        <dbReference type="Proteomes" id="UP001163823"/>
    </source>
</evidence>
<organism evidence="2 3">
    <name type="scientific">Quillaja saponaria</name>
    <name type="common">Soap bark tree</name>
    <dbReference type="NCBI Taxonomy" id="32244"/>
    <lineage>
        <taxon>Eukaryota</taxon>
        <taxon>Viridiplantae</taxon>
        <taxon>Streptophyta</taxon>
        <taxon>Embryophyta</taxon>
        <taxon>Tracheophyta</taxon>
        <taxon>Spermatophyta</taxon>
        <taxon>Magnoliopsida</taxon>
        <taxon>eudicotyledons</taxon>
        <taxon>Gunneridae</taxon>
        <taxon>Pentapetalae</taxon>
        <taxon>rosids</taxon>
        <taxon>fabids</taxon>
        <taxon>Fabales</taxon>
        <taxon>Quillajaceae</taxon>
        <taxon>Quillaja</taxon>
    </lineage>
</organism>
<feature type="domain" description="FAD-binding PCMH-type" evidence="1">
    <location>
        <begin position="1"/>
        <end position="59"/>
    </location>
</feature>
<dbReference type="InterPro" id="IPR016169">
    <property type="entry name" value="FAD-bd_PCMH_sub2"/>
</dbReference>
<keyword evidence="3" id="KW-1185">Reference proteome</keyword>
<accession>A0AAD7PVB2</accession>
<gene>
    <name evidence="2" type="ORF">O6P43_013178</name>
</gene>
<evidence type="ECO:0000259" key="1">
    <source>
        <dbReference type="PROSITE" id="PS51387"/>
    </source>
</evidence>
<dbReference type="InterPro" id="IPR036318">
    <property type="entry name" value="FAD-bd_PCMH-like_sf"/>
</dbReference>
<sequence>MFRKYGLAADNVVDAKIVNVNGRILDRESMGEDLFWVVRVWGGSSFGVILSCRIRLVPVPPKVTIFKFGRNLEQGATELLHKWQTIGHEIHQDLFLHPSAKLVNSSACIGKTSRVSFLALLLCPAEKLVPLIYEIFPDLGLESSDCLEMSWIESVLYFAGFSIKEPLKVLLQAGLSKRKVS</sequence>
<dbReference type="SUPFAM" id="SSF56176">
    <property type="entry name" value="FAD-binding/transporter-associated domain-like"/>
    <property type="match status" value="1"/>
</dbReference>
<dbReference type="Proteomes" id="UP001163823">
    <property type="component" value="Chromosome 5"/>
</dbReference>
<dbReference type="GO" id="GO:0071949">
    <property type="term" value="F:FAD binding"/>
    <property type="evidence" value="ECO:0007669"/>
    <property type="project" value="InterPro"/>
</dbReference>
<protein>
    <submittedName>
        <fullName evidence="2">FAD-binding Berberine family protein</fullName>
    </submittedName>
</protein>
<dbReference type="PROSITE" id="PS51387">
    <property type="entry name" value="FAD_PCMH"/>
    <property type="match status" value="1"/>
</dbReference>
<dbReference type="InterPro" id="IPR016166">
    <property type="entry name" value="FAD-bd_PCMH"/>
</dbReference>
<reference evidence="2" key="1">
    <citation type="journal article" date="2023" name="Science">
        <title>Elucidation of the pathway for biosynthesis of saponin adjuvants from the soapbark tree.</title>
        <authorList>
            <person name="Reed J."/>
            <person name="Orme A."/>
            <person name="El-Demerdash A."/>
            <person name="Owen C."/>
            <person name="Martin L.B.B."/>
            <person name="Misra R.C."/>
            <person name="Kikuchi S."/>
            <person name="Rejzek M."/>
            <person name="Martin A.C."/>
            <person name="Harkess A."/>
            <person name="Leebens-Mack J."/>
            <person name="Louveau T."/>
            <person name="Stephenson M.J."/>
            <person name="Osbourn A."/>
        </authorList>
    </citation>
    <scope>NUCLEOTIDE SEQUENCE</scope>
    <source>
        <strain evidence="2">S10</strain>
    </source>
</reference>
<name>A0AAD7PVB2_QUISA</name>
<dbReference type="Gene3D" id="3.30.465.10">
    <property type="match status" value="1"/>
</dbReference>
<comment type="caution">
    <text evidence="2">The sequence shown here is derived from an EMBL/GenBank/DDBJ whole genome shotgun (WGS) entry which is preliminary data.</text>
</comment>
<dbReference type="EMBL" id="JARAOO010000005">
    <property type="protein sequence ID" value="KAJ7969178.1"/>
    <property type="molecule type" value="Genomic_DNA"/>
</dbReference>
<dbReference type="KEGG" id="qsa:O6P43_013178"/>